<dbReference type="InterPro" id="IPR002178">
    <property type="entry name" value="PTS_EIIA_type-2_dom"/>
</dbReference>
<dbReference type="CDD" id="cd05568">
    <property type="entry name" value="PTS_IIB_bgl_like"/>
    <property type="match status" value="1"/>
</dbReference>
<keyword evidence="6" id="KW-0598">Phosphotransferase system</keyword>
<accession>A0AAW7N9F7</accession>
<evidence type="ECO:0000313" key="15">
    <source>
        <dbReference type="Proteomes" id="UP001174888"/>
    </source>
</evidence>
<dbReference type="PROSITE" id="PS51094">
    <property type="entry name" value="PTS_EIIA_TYPE_2"/>
    <property type="match status" value="1"/>
</dbReference>
<feature type="domain" description="PTS EIIA type-2" evidence="11">
    <location>
        <begin position="537"/>
        <end position="678"/>
    </location>
</feature>
<dbReference type="PROSITE" id="PS51372">
    <property type="entry name" value="PRD_2"/>
    <property type="match status" value="2"/>
</dbReference>
<evidence type="ECO:0000259" key="13">
    <source>
        <dbReference type="PROSITE" id="PS51372"/>
    </source>
</evidence>
<evidence type="ECO:0000256" key="1">
    <source>
        <dbReference type="ARBA" id="ARBA00004496"/>
    </source>
</evidence>
<dbReference type="RefSeq" id="WP_081537496.1">
    <property type="nucleotide sequence ID" value="NZ_CP024065.1"/>
</dbReference>
<dbReference type="Gene3D" id="1.10.10.10">
    <property type="entry name" value="Winged helix-like DNA-binding domain superfamily/Winged helix DNA-binding domain"/>
    <property type="match status" value="1"/>
</dbReference>
<comment type="function">
    <text evidence="8">The phosphoenolpyruvate-dependent sugar phosphotransferase system (sugar PTS), a major carbohydrate active transport system, catalyzes the phosphorylation of incoming sugar substrates concomitantly with their translocation across the cell membrane. The enzyme II UlaABC PTS system is involved in ascorbate transport.</text>
</comment>
<dbReference type="InterPro" id="IPR036388">
    <property type="entry name" value="WH-like_DNA-bd_sf"/>
</dbReference>
<dbReference type="PANTHER" id="PTHR36203">
    <property type="entry name" value="ASCORBATE-SPECIFIC PTS SYSTEM EIIA COMPONENT"/>
    <property type="match status" value="1"/>
</dbReference>
<keyword evidence="4" id="KW-0597">Phosphoprotein</keyword>
<dbReference type="Pfam" id="PF00874">
    <property type="entry name" value="PRD"/>
    <property type="match status" value="1"/>
</dbReference>
<dbReference type="GO" id="GO:0016301">
    <property type="term" value="F:kinase activity"/>
    <property type="evidence" value="ECO:0007669"/>
    <property type="project" value="UniProtKB-KW"/>
</dbReference>
<dbReference type="InterPro" id="IPR013196">
    <property type="entry name" value="HTH_11"/>
</dbReference>
<dbReference type="Pfam" id="PF08279">
    <property type="entry name" value="HTH_11"/>
    <property type="match status" value="1"/>
</dbReference>
<evidence type="ECO:0000256" key="7">
    <source>
        <dbReference type="ARBA" id="ARBA00022777"/>
    </source>
</evidence>
<dbReference type="Proteomes" id="UP001174888">
    <property type="component" value="Unassembled WGS sequence"/>
</dbReference>
<dbReference type="InterPro" id="IPR011608">
    <property type="entry name" value="PRD"/>
</dbReference>
<dbReference type="GO" id="GO:0008982">
    <property type="term" value="F:protein-N(PI)-phosphohistidine-sugar phosphotransferase activity"/>
    <property type="evidence" value="ECO:0007669"/>
    <property type="project" value="InterPro"/>
</dbReference>
<evidence type="ECO:0000256" key="5">
    <source>
        <dbReference type="ARBA" id="ARBA00022679"/>
    </source>
</evidence>
<keyword evidence="7" id="KW-0418">Kinase</keyword>
<dbReference type="GO" id="GO:0005737">
    <property type="term" value="C:cytoplasm"/>
    <property type="evidence" value="ECO:0007669"/>
    <property type="project" value="UniProtKB-SubCell"/>
</dbReference>
<name>A0AAW7N9F7_9LACO</name>
<keyword evidence="3" id="KW-0963">Cytoplasm</keyword>
<evidence type="ECO:0000256" key="6">
    <source>
        <dbReference type="ARBA" id="ARBA00022683"/>
    </source>
</evidence>
<gene>
    <name evidence="14" type="ORF">QYC35_09045</name>
</gene>
<dbReference type="InterPro" id="IPR013011">
    <property type="entry name" value="PTS_EIIB_2"/>
</dbReference>
<protein>
    <recommendedName>
        <fullName evidence="9">Ascorbate-specific PTS system EIIA component</fullName>
    </recommendedName>
    <alternativeName>
        <fullName evidence="10">Ascorbate-specific phosphotransferase enzyme IIA component</fullName>
    </alternativeName>
</protein>
<organism evidence="14 15">
    <name type="scientific">Ligilactobacillus salivarius</name>
    <dbReference type="NCBI Taxonomy" id="1624"/>
    <lineage>
        <taxon>Bacteria</taxon>
        <taxon>Bacillati</taxon>
        <taxon>Bacillota</taxon>
        <taxon>Bacilli</taxon>
        <taxon>Lactobacillales</taxon>
        <taxon>Lactobacillaceae</taxon>
        <taxon>Ligilactobacillus</taxon>
    </lineage>
</organism>
<comment type="caution">
    <text evidence="14">The sequence shown here is derived from an EMBL/GenBank/DDBJ whole genome shotgun (WGS) entry which is preliminary data.</text>
</comment>
<keyword evidence="5" id="KW-0808">Transferase</keyword>
<dbReference type="Gene3D" id="1.10.1790.10">
    <property type="entry name" value="PRD domain"/>
    <property type="match status" value="1"/>
</dbReference>
<dbReference type="PANTHER" id="PTHR36203:SF1">
    <property type="entry name" value="ASCORBATE-SPECIFIC PTS SYSTEM EIIA COMPONENT"/>
    <property type="match status" value="1"/>
</dbReference>
<feature type="domain" description="PTS EIIB type-2" evidence="12">
    <location>
        <begin position="398"/>
        <end position="486"/>
    </location>
</feature>
<evidence type="ECO:0000259" key="12">
    <source>
        <dbReference type="PROSITE" id="PS51099"/>
    </source>
</evidence>
<dbReference type="SUPFAM" id="SSF63520">
    <property type="entry name" value="PTS-regulatory domain, PRD"/>
    <property type="match status" value="2"/>
</dbReference>
<dbReference type="InterPro" id="IPR016152">
    <property type="entry name" value="PTrfase/Anion_transptr"/>
</dbReference>
<dbReference type="AlphaFoldDB" id="A0AAW7N9F7"/>
<feature type="domain" description="PRD" evidence="13">
    <location>
        <begin position="284"/>
        <end position="391"/>
    </location>
</feature>
<comment type="subcellular location">
    <subcellularLocation>
        <location evidence="1">Cytoplasm</location>
    </subcellularLocation>
</comment>
<dbReference type="InterPro" id="IPR036634">
    <property type="entry name" value="PRD_sf"/>
</dbReference>
<evidence type="ECO:0000256" key="8">
    <source>
        <dbReference type="ARBA" id="ARBA00037387"/>
    </source>
</evidence>
<evidence type="ECO:0000256" key="3">
    <source>
        <dbReference type="ARBA" id="ARBA00022490"/>
    </source>
</evidence>
<feature type="domain" description="PRD" evidence="13">
    <location>
        <begin position="179"/>
        <end position="280"/>
    </location>
</feature>
<dbReference type="GO" id="GO:0009401">
    <property type="term" value="P:phosphoenolpyruvate-dependent sugar phosphotransferase system"/>
    <property type="evidence" value="ECO:0007669"/>
    <property type="project" value="UniProtKB-KW"/>
</dbReference>
<keyword evidence="2" id="KW-0813">Transport</keyword>
<dbReference type="Pfam" id="PF00359">
    <property type="entry name" value="PTS_EIIA_2"/>
    <property type="match status" value="1"/>
</dbReference>
<dbReference type="Gene3D" id="3.40.930.10">
    <property type="entry name" value="Mannitol-specific EII, Chain A"/>
    <property type="match status" value="1"/>
</dbReference>
<evidence type="ECO:0000313" key="14">
    <source>
        <dbReference type="EMBL" id="MDN4834327.1"/>
    </source>
</evidence>
<dbReference type="GO" id="GO:0006355">
    <property type="term" value="P:regulation of DNA-templated transcription"/>
    <property type="evidence" value="ECO:0007669"/>
    <property type="project" value="InterPro"/>
</dbReference>
<evidence type="ECO:0000256" key="9">
    <source>
        <dbReference type="ARBA" id="ARBA00041175"/>
    </source>
</evidence>
<dbReference type="InterPro" id="IPR051351">
    <property type="entry name" value="Ascorbate-PTS_EIIA_comp"/>
</dbReference>
<dbReference type="PROSITE" id="PS51099">
    <property type="entry name" value="PTS_EIIB_TYPE_2"/>
    <property type="match status" value="1"/>
</dbReference>
<evidence type="ECO:0000256" key="2">
    <source>
        <dbReference type="ARBA" id="ARBA00022448"/>
    </source>
</evidence>
<proteinExistence type="predicted"/>
<reference evidence="14" key="1">
    <citation type="submission" date="2023-07" db="EMBL/GenBank/DDBJ databases">
        <title>Complete genome sequence of Ligilactobacillus salivarius SRCM217594 isolated from Gallus gallus domesticus feces.</title>
        <authorList>
            <person name="Yang H.-G."/>
            <person name="Ryu M.-S."/>
            <person name="Ha G.-S."/>
            <person name="Yang H.-J."/>
            <person name="Jeong D.-Y."/>
        </authorList>
    </citation>
    <scope>NUCLEOTIDE SEQUENCE</scope>
    <source>
        <strain evidence="14">SRCM217594</strain>
    </source>
</reference>
<sequence length="685" mass="80385">MNRRDYIILNEIVRNPTIKDKYLMEKLDLTKRKLDYSIEKINDWLELNNIQPIIKKNGKYYFEKEVLKILQVTDEENMMLFHTSRERIELILLVLLTSKEKILLSKIAEELNVTKNTVLNDIKIAREDLKSYDLKIEYLRNKGYQIVGKEWSKRLVATELISKIVKSYNGPLVLKNIMAISNDEESNVRDKIKYVENMLETKFTDYSYYSLIFIIIMISRRIEIKQFIDTDYLIEVKDISDTDEYKASKFILEENKNIPDEEYIYLTLQVFSSKSIYRSRLSNNIIDNLSSEVKLFLDVFEKQAATVIDNKEFLIEKLINHLIPAFYRIKYKLRTNYQFDVYTVEEFDDLYWLVEKSIYPLEDFFNQKIPENEIKFITLIVGGHILETTTEKNRNKNYVAAVVCPNGISFSQWMRSELSLMFPYMDFLPAMAIREFMKIKENNYDVVFSTVPIEADKPIYIVNQLMSKDEKGFLKKRVEKDLHIVQKPMNMKTNKLLSIIKEYAIVSDEDSLANKLEEFLSKNVDTEKHSDSIQLFDILKPNFINVIEKIDNWDSMIELGCKPLLENNAINNNFISNLKNNINNILDYATLAKRIALPHLGKIDGAKKIAMSLVLCRNGIKDKKGNKYYIVVFLSAPEKIGHLKAMKQLMMIAKNDELYSKLIKCKNGDEVYKKIYKNLKGGEVL</sequence>
<dbReference type="EMBL" id="JAUIQT010000002">
    <property type="protein sequence ID" value="MDN4834327.1"/>
    <property type="molecule type" value="Genomic_DNA"/>
</dbReference>
<evidence type="ECO:0000256" key="10">
    <source>
        <dbReference type="ARBA" id="ARBA00042072"/>
    </source>
</evidence>
<dbReference type="SUPFAM" id="SSF55804">
    <property type="entry name" value="Phoshotransferase/anion transport protein"/>
    <property type="match status" value="1"/>
</dbReference>
<evidence type="ECO:0000259" key="11">
    <source>
        <dbReference type="PROSITE" id="PS51094"/>
    </source>
</evidence>
<evidence type="ECO:0000256" key="4">
    <source>
        <dbReference type="ARBA" id="ARBA00022553"/>
    </source>
</evidence>